<accession>A0A428Q0J3</accession>
<dbReference type="Proteomes" id="UP000288168">
    <property type="component" value="Unassembled WGS sequence"/>
</dbReference>
<name>A0A428Q0J3_9HYPO</name>
<feature type="region of interest" description="Disordered" evidence="1">
    <location>
        <begin position="253"/>
        <end position="274"/>
    </location>
</feature>
<feature type="compositionally biased region" description="Basic and acidic residues" evidence="1">
    <location>
        <begin position="645"/>
        <end position="654"/>
    </location>
</feature>
<keyword evidence="3" id="KW-1185">Reference proteome</keyword>
<proteinExistence type="predicted"/>
<feature type="compositionally biased region" description="Polar residues" evidence="1">
    <location>
        <begin position="655"/>
        <end position="682"/>
    </location>
</feature>
<feature type="region of interest" description="Disordered" evidence="1">
    <location>
        <begin position="1"/>
        <end position="39"/>
    </location>
</feature>
<comment type="caution">
    <text evidence="2">The sequence shown here is derived from an EMBL/GenBank/DDBJ whole genome shotgun (WGS) entry which is preliminary data.</text>
</comment>
<feature type="compositionally biased region" description="Polar residues" evidence="1">
    <location>
        <begin position="253"/>
        <end position="269"/>
    </location>
</feature>
<evidence type="ECO:0000313" key="2">
    <source>
        <dbReference type="EMBL" id="RSL58806.1"/>
    </source>
</evidence>
<dbReference type="OrthoDB" id="5865767at2759"/>
<dbReference type="AlphaFoldDB" id="A0A428Q0J3"/>
<dbReference type="EMBL" id="NKCI01000070">
    <property type="protein sequence ID" value="RSL58806.1"/>
    <property type="molecule type" value="Genomic_DNA"/>
</dbReference>
<dbReference type="STRING" id="1325734.A0A428Q0J3"/>
<gene>
    <name evidence="2" type="ORF">CEP54_007564</name>
</gene>
<evidence type="ECO:0000313" key="3">
    <source>
        <dbReference type="Proteomes" id="UP000288168"/>
    </source>
</evidence>
<reference evidence="2 3" key="1">
    <citation type="submission" date="2017-06" db="EMBL/GenBank/DDBJ databases">
        <title>Comparative genomic analysis of Ambrosia Fusariam Clade fungi.</title>
        <authorList>
            <person name="Stajich J.E."/>
            <person name="Carrillo J."/>
            <person name="Kijimoto T."/>
            <person name="Eskalen A."/>
            <person name="O'Donnell K."/>
            <person name="Kasson M."/>
        </authorList>
    </citation>
    <scope>NUCLEOTIDE SEQUENCE [LARGE SCALE GENOMIC DNA]</scope>
    <source>
        <strain evidence="2 3">NRRL62584</strain>
    </source>
</reference>
<feature type="region of interest" description="Disordered" evidence="1">
    <location>
        <begin position="606"/>
        <end position="682"/>
    </location>
</feature>
<organism evidence="2 3">
    <name type="scientific">Fusarium duplospermum</name>
    <dbReference type="NCBI Taxonomy" id="1325734"/>
    <lineage>
        <taxon>Eukaryota</taxon>
        <taxon>Fungi</taxon>
        <taxon>Dikarya</taxon>
        <taxon>Ascomycota</taxon>
        <taxon>Pezizomycotina</taxon>
        <taxon>Sordariomycetes</taxon>
        <taxon>Hypocreomycetidae</taxon>
        <taxon>Hypocreales</taxon>
        <taxon>Nectriaceae</taxon>
        <taxon>Fusarium</taxon>
        <taxon>Fusarium solani species complex</taxon>
    </lineage>
</organism>
<protein>
    <submittedName>
        <fullName evidence="2">Uncharacterized protein</fullName>
    </submittedName>
</protein>
<sequence>MAMDNAGTVMPSDGTPGQESSIAQDGPEPPHRNGPFRDAVELPNVSPKIYVYPHSGSEIPDAFQGRFREVVNLFRLNTEQHPPLKPHLEHIDYELRMCGTSVDNAHPSILVFCRPSEFSCLRSLLNSKHLKIQYCLRKSYPKYSWKAWGKSPPESSDTFKPLFNLYFWRAQRPRILYSHEGLMDIINVPDVPGGRRFTSTIGCILDIDSTFYGLTAAHSLHQGIQTKHLLEIQSPALDHSQCGNLYGLDGNSTNTQSRATLSDNGSSISPRDDMDEPALTAQASLLDLDLDHHSNDDDDSDDDFVDDVEYHDLAEDDQEAPMVGERLELRSIPLGLDQMPNTAILAPTSCSALCDRCNVPDNDWALVALTGPQLLNAFFDANHTSQPTFFWKTQGRLPKEEVSVLIVASNHRVVRGLLQPTPSFLGGISRKMQAEYWTVVLSDGETLHSGDSGSVVIAADSPTVVFGHVVASNPLREVYVSPLEATMNQIMGFLETTHVSLPEPLPLLSGLAAHHLRKGDDYAFELLNYLDDLLQTTARTPDMSLIDSWSLSNRRAVLSRAVDDSLWATKDPEKIRILHKFSPVLPGMGPFFGLAGFPGNQFAIHQPSGSSHSFERSDEFDLETTSSTSIRDYGSEFGGSVDQADDQRRIRSADKSQSPKASHQTEPLDENASNDQGPSGSS</sequence>
<evidence type="ECO:0000256" key="1">
    <source>
        <dbReference type="SAM" id="MobiDB-lite"/>
    </source>
</evidence>